<evidence type="ECO:0000313" key="2">
    <source>
        <dbReference type="EMBL" id="JAH47339.1"/>
    </source>
</evidence>
<organism evidence="2">
    <name type="scientific">Anguilla anguilla</name>
    <name type="common">European freshwater eel</name>
    <name type="synonym">Muraena anguilla</name>
    <dbReference type="NCBI Taxonomy" id="7936"/>
    <lineage>
        <taxon>Eukaryota</taxon>
        <taxon>Metazoa</taxon>
        <taxon>Chordata</taxon>
        <taxon>Craniata</taxon>
        <taxon>Vertebrata</taxon>
        <taxon>Euteleostomi</taxon>
        <taxon>Actinopterygii</taxon>
        <taxon>Neopterygii</taxon>
        <taxon>Teleostei</taxon>
        <taxon>Anguilliformes</taxon>
        <taxon>Anguillidae</taxon>
        <taxon>Anguilla</taxon>
    </lineage>
</organism>
<sequence>MFQLIWRKLSLSEDFYLLMCFPIHALYSRVLMLYKDQLVRARTP</sequence>
<keyword evidence="1" id="KW-0812">Transmembrane</keyword>
<accession>A0A0E9T158</accession>
<dbReference type="EMBL" id="GBXM01061238">
    <property type="protein sequence ID" value="JAH47339.1"/>
    <property type="molecule type" value="Transcribed_RNA"/>
</dbReference>
<keyword evidence="1" id="KW-1133">Transmembrane helix</keyword>
<dbReference type="AlphaFoldDB" id="A0A0E9T158"/>
<keyword evidence="1" id="KW-0472">Membrane</keyword>
<feature type="transmembrane region" description="Helical" evidence="1">
    <location>
        <begin position="15"/>
        <end position="34"/>
    </location>
</feature>
<proteinExistence type="predicted"/>
<reference evidence="2" key="2">
    <citation type="journal article" date="2015" name="Fish Shellfish Immunol.">
        <title>Early steps in the European eel (Anguilla anguilla)-Vibrio vulnificus interaction in the gills: Role of the RtxA13 toxin.</title>
        <authorList>
            <person name="Callol A."/>
            <person name="Pajuelo D."/>
            <person name="Ebbesson L."/>
            <person name="Teles M."/>
            <person name="MacKenzie S."/>
            <person name="Amaro C."/>
        </authorList>
    </citation>
    <scope>NUCLEOTIDE SEQUENCE</scope>
</reference>
<name>A0A0E9T158_ANGAN</name>
<protein>
    <submittedName>
        <fullName evidence="2">Uncharacterized protein</fullName>
    </submittedName>
</protein>
<reference evidence="2" key="1">
    <citation type="submission" date="2014-11" db="EMBL/GenBank/DDBJ databases">
        <authorList>
            <person name="Amaro Gonzalez C."/>
        </authorList>
    </citation>
    <scope>NUCLEOTIDE SEQUENCE</scope>
</reference>
<evidence type="ECO:0000256" key="1">
    <source>
        <dbReference type="SAM" id="Phobius"/>
    </source>
</evidence>